<dbReference type="Pfam" id="PF09335">
    <property type="entry name" value="VTT_dom"/>
    <property type="match status" value="1"/>
</dbReference>
<keyword evidence="4" id="KW-1185">Reference proteome</keyword>
<dbReference type="InterPro" id="IPR051311">
    <property type="entry name" value="DedA_domain"/>
</dbReference>
<protein>
    <submittedName>
        <fullName evidence="3">DedA family protein</fullName>
    </submittedName>
</protein>
<feature type="transmembrane region" description="Helical" evidence="1">
    <location>
        <begin position="95"/>
        <end position="116"/>
    </location>
</feature>
<evidence type="ECO:0000256" key="1">
    <source>
        <dbReference type="SAM" id="Phobius"/>
    </source>
</evidence>
<dbReference type="PANTHER" id="PTHR42709:SF2">
    <property type="entry name" value="INNER MEMBRANE PROTEIN YOHD"/>
    <property type="match status" value="1"/>
</dbReference>
<comment type="caution">
    <text evidence="3">The sequence shown here is derived from an EMBL/GenBank/DDBJ whole genome shotgun (WGS) entry which is preliminary data.</text>
</comment>
<feature type="transmembrane region" description="Helical" evidence="1">
    <location>
        <begin position="12"/>
        <end position="34"/>
    </location>
</feature>
<dbReference type="InterPro" id="IPR032816">
    <property type="entry name" value="VTT_dom"/>
</dbReference>
<reference evidence="3 4" key="1">
    <citation type="submission" date="2020-02" db="EMBL/GenBank/DDBJ databases">
        <authorList>
            <person name="Dziuba M."/>
            <person name="Kuznetsov B."/>
            <person name="Mardanov A."/>
            <person name="Ravin N."/>
            <person name="Grouzdev D."/>
        </authorList>
    </citation>
    <scope>NUCLEOTIDE SEQUENCE [LARGE SCALE GENOMIC DNA]</scope>
    <source>
        <strain evidence="3 4">SpK</strain>
    </source>
</reference>
<name>A0A7C9QW09_9PROT</name>
<dbReference type="PANTHER" id="PTHR42709">
    <property type="entry name" value="ALKALINE PHOSPHATASE LIKE PROTEIN"/>
    <property type="match status" value="1"/>
</dbReference>
<feature type="transmembrane region" description="Helical" evidence="1">
    <location>
        <begin position="163"/>
        <end position="180"/>
    </location>
</feature>
<dbReference type="Proteomes" id="UP000480684">
    <property type="component" value="Unassembled WGS sequence"/>
</dbReference>
<dbReference type="AlphaFoldDB" id="A0A7C9QW09"/>
<feature type="transmembrane region" description="Helical" evidence="1">
    <location>
        <begin position="123"/>
        <end position="143"/>
    </location>
</feature>
<feature type="transmembrane region" description="Helical" evidence="1">
    <location>
        <begin position="41"/>
        <end position="62"/>
    </location>
</feature>
<evidence type="ECO:0000313" key="4">
    <source>
        <dbReference type="Proteomes" id="UP000480684"/>
    </source>
</evidence>
<gene>
    <name evidence="3" type="ORF">G4223_17980</name>
</gene>
<evidence type="ECO:0000313" key="3">
    <source>
        <dbReference type="EMBL" id="NFV82003.1"/>
    </source>
</evidence>
<keyword evidence="1" id="KW-1133">Transmembrane helix</keyword>
<feature type="domain" description="VTT" evidence="2">
    <location>
        <begin position="24"/>
        <end position="143"/>
    </location>
</feature>
<accession>A0A7C9QW09</accession>
<proteinExistence type="predicted"/>
<evidence type="ECO:0000259" key="2">
    <source>
        <dbReference type="Pfam" id="PF09335"/>
    </source>
</evidence>
<organism evidence="3 4">
    <name type="scientific">Magnetospirillum aberrantis SpK</name>
    <dbReference type="NCBI Taxonomy" id="908842"/>
    <lineage>
        <taxon>Bacteria</taxon>
        <taxon>Pseudomonadati</taxon>
        <taxon>Pseudomonadota</taxon>
        <taxon>Alphaproteobacteria</taxon>
        <taxon>Rhodospirillales</taxon>
        <taxon>Rhodospirillaceae</taxon>
        <taxon>Magnetospirillum</taxon>
    </lineage>
</organism>
<dbReference type="EMBL" id="JAAIYP010000045">
    <property type="protein sequence ID" value="NFV82003.1"/>
    <property type="molecule type" value="Genomic_DNA"/>
</dbReference>
<keyword evidence="1" id="KW-0472">Membrane</keyword>
<dbReference type="GO" id="GO:0005886">
    <property type="term" value="C:plasma membrane"/>
    <property type="evidence" value="ECO:0007669"/>
    <property type="project" value="TreeGrafter"/>
</dbReference>
<keyword evidence="1" id="KW-0812">Transmembrane</keyword>
<sequence>MTMEQLVAQFGYLAVLAGTFFEGETVPVLAGFAAHQGLLRLDLVMLCAFVGSFTGDQVWFWMGRRYGKAWLGKHPKSAAASARVGRMLDRWGDGFVLVCRFLYGLRTVGLIGIALSSIPPLRFALLNMVSAAVWAVTVGGLGYLFGQAIQGMMGEIKQWEHRILVAAAIAVVVYGLHRLVRARLKRKEAPEDAPPQTPGA</sequence>